<dbReference type="InterPro" id="IPR001119">
    <property type="entry name" value="SLH_dom"/>
</dbReference>
<accession>A0A2W4TY03</accession>
<protein>
    <recommendedName>
        <fullName evidence="1">SLH domain-containing protein</fullName>
    </recommendedName>
</protein>
<evidence type="ECO:0000313" key="2">
    <source>
        <dbReference type="EMBL" id="PZO11767.1"/>
    </source>
</evidence>
<feature type="domain" description="SLH" evidence="1">
    <location>
        <begin position="12"/>
        <end position="75"/>
    </location>
</feature>
<dbReference type="InterPro" id="IPR015943">
    <property type="entry name" value="WD40/YVTN_repeat-like_dom_sf"/>
</dbReference>
<proteinExistence type="predicted"/>
<dbReference type="Gene3D" id="2.130.10.10">
    <property type="entry name" value="YVTN repeat-like/Quinoprotein amine dehydrogenase"/>
    <property type="match status" value="2"/>
</dbReference>
<reference evidence="2 3" key="2">
    <citation type="submission" date="2018-06" db="EMBL/GenBank/DDBJ databases">
        <title>Metagenomic assembly of (sub)arctic Cyanobacteria and their associated microbiome from non-axenic cultures.</title>
        <authorList>
            <person name="Baurain D."/>
        </authorList>
    </citation>
    <scope>NUCLEOTIDE SEQUENCE [LARGE SCALE GENOMIC DNA]</scope>
    <source>
        <strain evidence="2">ULC129bin1</strain>
    </source>
</reference>
<dbReference type="SUPFAM" id="SSF82171">
    <property type="entry name" value="DPP6 N-terminal domain-like"/>
    <property type="match status" value="1"/>
</dbReference>
<reference evidence="3" key="1">
    <citation type="submission" date="2018-04" db="EMBL/GenBank/DDBJ databases">
        <authorList>
            <person name="Cornet L."/>
        </authorList>
    </citation>
    <scope>NUCLEOTIDE SEQUENCE [LARGE SCALE GENOMIC DNA]</scope>
</reference>
<dbReference type="Proteomes" id="UP000249354">
    <property type="component" value="Unassembled WGS sequence"/>
</dbReference>
<evidence type="ECO:0000259" key="1">
    <source>
        <dbReference type="PROSITE" id="PS51272"/>
    </source>
</evidence>
<comment type="caution">
    <text evidence="2">The sequence shown here is derived from an EMBL/GenBank/DDBJ whole genome shotgun (WGS) entry which is preliminary data.</text>
</comment>
<dbReference type="PANTHER" id="PTHR43308:SF5">
    <property type="entry name" value="S-LAYER PROTEIN _ PEPTIDOGLYCAN ENDO-BETA-N-ACETYLGLUCOSAMINIDASE"/>
    <property type="match status" value="1"/>
</dbReference>
<sequence>MPATAQTTPTAKTVQFSDVPASYWAYDYIQGLAKLNVVSGFPDGKFHPEEPVTRAQFAAVLRQAFLPSQSPSAQSFSDVRANYWAADAISAARYSGFLAGYPNNRFRPDAPVRRADALVALASGLRFSNGPSEILNRYRDTSEIPKYAYAALQSAAQADIIVPDNKDATKLSPLKSATRADVAAFVYKALASTTEWPNKPVAVIPAAAISASFSNTGERLATLTREGEKVQVWNAQTTELLSEIVATGENRFLAIALSGDGTKIGVIAQNKTTETLELGLWNTQTKVRLWQQPLNKASEYELLIAFRPDDQMLLVKAVFDEASPVNQIRLYDTTTGAIAQSLTSAYSQIAFRQDGEILAGYNLDGVDIWQLSDSRLIGSFDPGQALPPSCDGQCSYFPTSIAFAPDGNLKVLSQNMFEGILNTWNVQQKTLADTSVPIETDRGDRFEIISPDGKYVFLGGPVAGFRLVNSQTGYSGWKPDFGTQDASETITDRIPADSYSVTPVFSPNGDYFATVGVEANANVYIFAKGKP</sequence>
<evidence type="ECO:0000313" key="3">
    <source>
        <dbReference type="Proteomes" id="UP000249354"/>
    </source>
</evidence>
<dbReference type="Pfam" id="PF00395">
    <property type="entry name" value="SLH"/>
    <property type="match status" value="2"/>
</dbReference>
<dbReference type="PROSITE" id="PS51272">
    <property type="entry name" value="SLH"/>
    <property type="match status" value="3"/>
</dbReference>
<gene>
    <name evidence="2" type="ORF">DCF25_18770</name>
</gene>
<name>A0A2W4TY03_9CYAN</name>
<organism evidence="2 3">
    <name type="scientific">Leptolyngbya foveolarum</name>
    <dbReference type="NCBI Taxonomy" id="47253"/>
    <lineage>
        <taxon>Bacteria</taxon>
        <taxon>Bacillati</taxon>
        <taxon>Cyanobacteriota</taxon>
        <taxon>Cyanophyceae</taxon>
        <taxon>Leptolyngbyales</taxon>
        <taxon>Leptolyngbyaceae</taxon>
        <taxon>Leptolyngbya group</taxon>
        <taxon>Leptolyngbya</taxon>
    </lineage>
</organism>
<dbReference type="EMBL" id="QBMC01000170">
    <property type="protein sequence ID" value="PZO11767.1"/>
    <property type="molecule type" value="Genomic_DNA"/>
</dbReference>
<dbReference type="AlphaFoldDB" id="A0A2W4TY03"/>
<feature type="domain" description="SLH" evidence="1">
    <location>
        <begin position="76"/>
        <end position="135"/>
    </location>
</feature>
<feature type="domain" description="SLH" evidence="1">
    <location>
        <begin position="136"/>
        <end position="200"/>
    </location>
</feature>
<dbReference type="PANTHER" id="PTHR43308">
    <property type="entry name" value="OUTER MEMBRANE PROTEIN ALPHA-RELATED"/>
    <property type="match status" value="1"/>
</dbReference>
<dbReference type="InterPro" id="IPR051465">
    <property type="entry name" value="Cell_Envelope_Struct_Comp"/>
</dbReference>